<dbReference type="InParanoid" id="T1HR76"/>
<proteinExistence type="predicted"/>
<dbReference type="HOGENOM" id="CLU_2326710_0_0_1"/>
<keyword evidence="2" id="KW-1185">Reference proteome</keyword>
<protein>
    <submittedName>
        <fullName evidence="1">Uncharacterized protein</fullName>
    </submittedName>
</protein>
<organism evidence="1 2">
    <name type="scientific">Rhodnius prolixus</name>
    <name type="common">Triatomid bug</name>
    <dbReference type="NCBI Taxonomy" id="13249"/>
    <lineage>
        <taxon>Eukaryota</taxon>
        <taxon>Metazoa</taxon>
        <taxon>Ecdysozoa</taxon>
        <taxon>Arthropoda</taxon>
        <taxon>Hexapoda</taxon>
        <taxon>Insecta</taxon>
        <taxon>Pterygota</taxon>
        <taxon>Neoptera</taxon>
        <taxon>Paraneoptera</taxon>
        <taxon>Hemiptera</taxon>
        <taxon>Heteroptera</taxon>
        <taxon>Panheteroptera</taxon>
        <taxon>Cimicomorpha</taxon>
        <taxon>Reduviidae</taxon>
        <taxon>Triatominae</taxon>
        <taxon>Rhodnius</taxon>
    </lineage>
</organism>
<dbReference type="AlphaFoldDB" id="T1HR76"/>
<evidence type="ECO:0000313" key="2">
    <source>
        <dbReference type="Proteomes" id="UP000015103"/>
    </source>
</evidence>
<accession>T1HR76</accession>
<dbReference type="EMBL" id="ACPB03019203">
    <property type="status" value="NOT_ANNOTATED_CDS"/>
    <property type="molecule type" value="Genomic_DNA"/>
</dbReference>
<sequence>MKLGQLHTENHNFQTETVNTIYDEIYPQHDLNNLTEKKSSGTLINGLISELLEMADRLEAAVVEEEKEIFHLKYEMFRKEMASLHGNKIRSYFSSFTLP</sequence>
<evidence type="ECO:0000313" key="1">
    <source>
        <dbReference type="EnsemblMetazoa" id="RPRC006546-PA"/>
    </source>
</evidence>
<reference evidence="1" key="1">
    <citation type="submission" date="2015-05" db="UniProtKB">
        <authorList>
            <consortium name="EnsemblMetazoa"/>
        </authorList>
    </citation>
    <scope>IDENTIFICATION</scope>
</reference>
<dbReference type="VEuPathDB" id="VectorBase:RPRC006546"/>
<name>T1HR76_RHOPR</name>
<dbReference type="EnsemblMetazoa" id="RPRC006546-RA">
    <property type="protein sequence ID" value="RPRC006546-PA"/>
    <property type="gene ID" value="RPRC006546"/>
</dbReference>
<dbReference type="Proteomes" id="UP000015103">
    <property type="component" value="Unassembled WGS sequence"/>
</dbReference>